<evidence type="ECO:0000256" key="8">
    <source>
        <dbReference type="SAM" id="Phobius"/>
    </source>
</evidence>
<evidence type="ECO:0000313" key="9">
    <source>
        <dbReference type="EMBL" id="OXA44758.1"/>
    </source>
</evidence>
<dbReference type="PANTHER" id="PTHR42643">
    <property type="entry name" value="IONOTROPIC RECEPTOR 20A-RELATED"/>
    <property type="match status" value="1"/>
</dbReference>
<organism evidence="9 10">
    <name type="scientific">Folsomia candida</name>
    <name type="common">Springtail</name>
    <dbReference type="NCBI Taxonomy" id="158441"/>
    <lineage>
        <taxon>Eukaryota</taxon>
        <taxon>Metazoa</taxon>
        <taxon>Ecdysozoa</taxon>
        <taxon>Arthropoda</taxon>
        <taxon>Hexapoda</taxon>
        <taxon>Collembola</taxon>
        <taxon>Entomobryomorpha</taxon>
        <taxon>Isotomoidea</taxon>
        <taxon>Isotomidae</taxon>
        <taxon>Proisotominae</taxon>
        <taxon>Folsomia</taxon>
    </lineage>
</organism>
<protein>
    <submittedName>
        <fullName evidence="9">Uncharacterized protein</fullName>
    </submittedName>
</protein>
<evidence type="ECO:0000256" key="7">
    <source>
        <dbReference type="ARBA" id="ARBA00023180"/>
    </source>
</evidence>
<evidence type="ECO:0000256" key="1">
    <source>
        <dbReference type="ARBA" id="ARBA00004651"/>
    </source>
</evidence>
<sequence length="723" mass="82821">MIKLSNPRDAFIRITLIYLIRLISGSRSLWTISNLFADCTFQFVFVANNKFGNFDVTTDLHRWTKPNLNTPLLLNTIIPGTDSFLERNNSSLFPVRTQSWLKSTRSLTTFVTLNSGKFENGQYHSTILIFELLRRENPTYIIAHLDEPSSRKYYTLYPIWRGNSKLILYNFNAPAVIWIPCVACHGNAKSHSTQDTTTLQDLDKIWIARNSNMQHRIVQDWTVSRYDIYKTRCGPSLSRFEGEYDVAYCAIWSIGKQYNFTIRPGPDSTLVLGQPETYYVGLLAFQIVLNNSTMRTFIDSKDGFLSSSWVNFGFEIVTQFPSSIDNFNVFLSPFDKTTWMLIVLSCVIITIVLQFDTSDKEIRVPPIFEFIRVAAILLGQIGGNLLHSYKSTRVSRTVFPVWLFGCYILMTNLYQGSIFSFLTVSVPPIVPETLRALAESGYLIVTTSHYSYTLNYSTLSYHSLLKDGIIPEIMSKLGNNSNLRHVISQLDSNLVFIHPLKFGLSNWADAISSSTPISGEGKKTVRIPRKESFAILDVKTRLVIFSEYLKVTGKRYVVENREETPFHSIVFATCMKNFLYPLIHKSFNYLIDSGIQARWDDVFDMHNRLMVMRQLGNATYKKIFAKFMANKGTEMHTFPEARPVSLKVIKYVYTICGVLGISSLVAFLFEEKIWISNFFASICKVVRNLKDKIISINCTVYGGSVYRMVVFKQCVCPRIMKFN</sequence>
<comment type="subcellular location">
    <subcellularLocation>
        <location evidence="1">Cell membrane</location>
        <topology evidence="1">Multi-pass membrane protein</topology>
    </subcellularLocation>
</comment>
<dbReference type="Gene3D" id="1.10.287.70">
    <property type="match status" value="1"/>
</dbReference>
<comment type="caution">
    <text evidence="9">The sequence shown here is derived from an EMBL/GenBank/DDBJ whole genome shotgun (WGS) entry which is preliminary data.</text>
</comment>
<dbReference type="Proteomes" id="UP000198287">
    <property type="component" value="Unassembled WGS sequence"/>
</dbReference>
<keyword evidence="5 8" id="KW-0472">Membrane</keyword>
<evidence type="ECO:0000256" key="6">
    <source>
        <dbReference type="ARBA" id="ARBA00023170"/>
    </source>
</evidence>
<name>A0A226DIE9_FOLCA</name>
<evidence type="ECO:0000313" key="10">
    <source>
        <dbReference type="Proteomes" id="UP000198287"/>
    </source>
</evidence>
<dbReference type="PANTHER" id="PTHR42643:SF30">
    <property type="entry name" value="IONOTROPIC RECEPTOR 40A-RELATED"/>
    <property type="match status" value="1"/>
</dbReference>
<gene>
    <name evidence="9" type="ORF">Fcan01_20729</name>
</gene>
<keyword evidence="6" id="KW-0675">Receptor</keyword>
<feature type="transmembrane region" description="Helical" evidence="8">
    <location>
        <begin position="398"/>
        <end position="422"/>
    </location>
</feature>
<keyword evidence="10" id="KW-1185">Reference proteome</keyword>
<feature type="transmembrane region" description="Helical" evidence="8">
    <location>
        <begin position="337"/>
        <end position="355"/>
    </location>
</feature>
<keyword evidence="3 8" id="KW-0812">Transmembrane</keyword>
<evidence type="ECO:0000256" key="3">
    <source>
        <dbReference type="ARBA" id="ARBA00022692"/>
    </source>
</evidence>
<reference evidence="9 10" key="1">
    <citation type="submission" date="2015-12" db="EMBL/GenBank/DDBJ databases">
        <title>The genome of Folsomia candida.</title>
        <authorList>
            <person name="Faddeeva A."/>
            <person name="Derks M.F."/>
            <person name="Anvar Y."/>
            <person name="Smit S."/>
            <person name="Van Straalen N."/>
            <person name="Roelofs D."/>
        </authorList>
    </citation>
    <scope>NUCLEOTIDE SEQUENCE [LARGE SCALE GENOMIC DNA]</scope>
    <source>
        <strain evidence="9 10">VU population</strain>
        <tissue evidence="9">Whole body</tissue>
    </source>
</reference>
<evidence type="ECO:0000256" key="4">
    <source>
        <dbReference type="ARBA" id="ARBA00022989"/>
    </source>
</evidence>
<keyword evidence="7" id="KW-0325">Glycoprotein</keyword>
<proteinExistence type="predicted"/>
<evidence type="ECO:0000256" key="2">
    <source>
        <dbReference type="ARBA" id="ARBA00022475"/>
    </source>
</evidence>
<evidence type="ECO:0000256" key="5">
    <source>
        <dbReference type="ARBA" id="ARBA00023136"/>
    </source>
</evidence>
<accession>A0A226DIE9</accession>
<dbReference type="GO" id="GO:0005886">
    <property type="term" value="C:plasma membrane"/>
    <property type="evidence" value="ECO:0007669"/>
    <property type="project" value="UniProtKB-SubCell"/>
</dbReference>
<keyword evidence="4 8" id="KW-1133">Transmembrane helix</keyword>
<keyword evidence="2" id="KW-1003">Cell membrane</keyword>
<dbReference type="InterPro" id="IPR052192">
    <property type="entry name" value="Insect_Ionotropic_Sensory_Rcpt"/>
</dbReference>
<dbReference type="EMBL" id="LNIX01000019">
    <property type="protein sequence ID" value="OXA44758.1"/>
    <property type="molecule type" value="Genomic_DNA"/>
</dbReference>
<dbReference type="AlphaFoldDB" id="A0A226DIE9"/>